<accession>A0ABN6PJ27</accession>
<reference evidence="8" key="1">
    <citation type="submission" date="2022-04" db="EMBL/GenBank/DDBJ databases">
        <title>Whole genome sequence of Sphaerotilus sp. FB-5.</title>
        <authorList>
            <person name="Takeda M."/>
            <person name="Narihara S."/>
            <person name="Akimoto M."/>
            <person name="Akimoto R."/>
            <person name="Nishiyashiki S."/>
            <person name="Murakami T."/>
        </authorList>
    </citation>
    <scope>NUCLEOTIDE SEQUENCE</scope>
    <source>
        <strain evidence="8">FB-5</strain>
    </source>
</reference>
<dbReference type="InterPro" id="IPR011032">
    <property type="entry name" value="GroES-like_sf"/>
</dbReference>
<keyword evidence="6" id="KW-0560">Oxidoreductase</keyword>
<dbReference type="EC" id="1.1.1.1" evidence="3"/>
<feature type="domain" description="Enoyl reductase (ER)" evidence="7">
    <location>
        <begin position="24"/>
        <end position="346"/>
    </location>
</feature>
<dbReference type="Pfam" id="PF08240">
    <property type="entry name" value="ADH_N"/>
    <property type="match status" value="1"/>
</dbReference>
<evidence type="ECO:0000256" key="3">
    <source>
        <dbReference type="ARBA" id="ARBA00013190"/>
    </source>
</evidence>
<evidence type="ECO:0000256" key="5">
    <source>
        <dbReference type="ARBA" id="ARBA00022833"/>
    </source>
</evidence>
<dbReference type="Gene3D" id="3.90.180.10">
    <property type="entry name" value="Medium-chain alcohol dehydrogenases, catalytic domain"/>
    <property type="match status" value="1"/>
</dbReference>
<organism evidence="8 9">
    <name type="scientific">Sphaerotilus microaerophilus</name>
    <dbReference type="NCBI Taxonomy" id="2914710"/>
    <lineage>
        <taxon>Bacteria</taxon>
        <taxon>Pseudomonadati</taxon>
        <taxon>Pseudomonadota</taxon>
        <taxon>Betaproteobacteria</taxon>
        <taxon>Burkholderiales</taxon>
        <taxon>Sphaerotilaceae</taxon>
        <taxon>Sphaerotilus</taxon>
    </lineage>
</organism>
<dbReference type="EMBL" id="AP025730">
    <property type="protein sequence ID" value="BDI03655.1"/>
    <property type="molecule type" value="Genomic_DNA"/>
</dbReference>
<dbReference type="PANTHER" id="PTHR42940:SF8">
    <property type="entry name" value="VACUOLAR PROTEIN SORTING-ASSOCIATED PROTEIN 11"/>
    <property type="match status" value="1"/>
</dbReference>
<comment type="cofactor">
    <cofactor evidence="1">
        <name>Zn(2+)</name>
        <dbReference type="ChEBI" id="CHEBI:29105"/>
    </cofactor>
</comment>
<proteinExistence type="inferred from homology"/>
<dbReference type="InterPro" id="IPR013154">
    <property type="entry name" value="ADH-like_N"/>
</dbReference>
<dbReference type="InterPro" id="IPR002328">
    <property type="entry name" value="ADH_Zn_CS"/>
</dbReference>
<dbReference type="InterPro" id="IPR020843">
    <property type="entry name" value="ER"/>
</dbReference>
<dbReference type="Gene3D" id="3.40.50.720">
    <property type="entry name" value="NAD(P)-binding Rossmann-like Domain"/>
    <property type="match status" value="1"/>
</dbReference>
<evidence type="ECO:0000259" key="7">
    <source>
        <dbReference type="SMART" id="SM00829"/>
    </source>
</evidence>
<evidence type="ECO:0000256" key="6">
    <source>
        <dbReference type="ARBA" id="ARBA00023002"/>
    </source>
</evidence>
<keyword evidence="4" id="KW-0479">Metal-binding</keyword>
<dbReference type="NCBIfam" id="TIGR02822">
    <property type="entry name" value="adh_fam_2"/>
    <property type="match status" value="1"/>
</dbReference>
<name>A0ABN6PJ27_9BURK</name>
<dbReference type="CDD" id="cd08298">
    <property type="entry name" value="CAD2"/>
    <property type="match status" value="1"/>
</dbReference>
<dbReference type="PROSITE" id="PS00059">
    <property type="entry name" value="ADH_ZINC"/>
    <property type="match status" value="1"/>
</dbReference>
<dbReference type="InterPro" id="IPR036291">
    <property type="entry name" value="NAD(P)-bd_dom_sf"/>
</dbReference>
<evidence type="ECO:0000256" key="1">
    <source>
        <dbReference type="ARBA" id="ARBA00001947"/>
    </source>
</evidence>
<evidence type="ECO:0000256" key="4">
    <source>
        <dbReference type="ARBA" id="ARBA00022723"/>
    </source>
</evidence>
<dbReference type="Proteomes" id="UP001057498">
    <property type="component" value="Chromosome"/>
</dbReference>
<dbReference type="SUPFAM" id="SSF51735">
    <property type="entry name" value="NAD(P)-binding Rossmann-fold domains"/>
    <property type="match status" value="1"/>
</dbReference>
<evidence type="ECO:0000256" key="2">
    <source>
        <dbReference type="ARBA" id="ARBA00008072"/>
    </source>
</evidence>
<comment type="similarity">
    <text evidence="2">Belongs to the zinc-containing alcohol dehydrogenase family.</text>
</comment>
<dbReference type="InterPro" id="IPR014187">
    <property type="entry name" value="ADH_Zn_typ-2"/>
</dbReference>
<evidence type="ECO:0000313" key="9">
    <source>
        <dbReference type="Proteomes" id="UP001057498"/>
    </source>
</evidence>
<protein>
    <recommendedName>
        <fullName evidence="3">alcohol dehydrogenase</fullName>
        <ecNumber evidence="3">1.1.1.1</ecNumber>
    </recommendedName>
</protein>
<dbReference type="RefSeq" id="WP_428985566.1">
    <property type="nucleotide sequence ID" value="NZ_AP025730.1"/>
</dbReference>
<sequence>MATSAQDTPAASRPWLAMALEAPGRPLQQVWREHLPRPGPGQVRLRVAACGVCRTDLHIVDGELAHPGQPVVPGHEVVGRISALGEGVTGVALGQRVGVPWLGWTCGECEPCRAGRENLCERARFTGWQIEGGYAEHVLADARYVFALPARFSDEEAAPLLCAGLIGYRAYAMARRFNDGVLPRRLGIYGFGAAAHLIAQVAVAEGCELFAFTRAGDEAAQDLARSLGAAWAGPSEALPPSALDAALLFAPVGALVPAALQAVRPGGTVVCAGIHMSDIPAFPYAWLWGERRIVSVANLTRADGEAFMALVAHLPLRIHTHVYDLAEANQALDDLRAGRFGGAAVLRPAVSTSPESGD</sequence>
<gene>
    <name evidence="8" type="ORF">CATMQ487_06250</name>
</gene>
<keyword evidence="9" id="KW-1185">Reference proteome</keyword>
<evidence type="ECO:0000313" key="8">
    <source>
        <dbReference type="EMBL" id="BDI03655.1"/>
    </source>
</evidence>
<dbReference type="SUPFAM" id="SSF50129">
    <property type="entry name" value="GroES-like"/>
    <property type="match status" value="1"/>
</dbReference>
<dbReference type="PANTHER" id="PTHR42940">
    <property type="entry name" value="ALCOHOL DEHYDROGENASE 1-RELATED"/>
    <property type="match status" value="1"/>
</dbReference>
<dbReference type="SMART" id="SM00829">
    <property type="entry name" value="PKS_ER"/>
    <property type="match status" value="1"/>
</dbReference>
<keyword evidence="5" id="KW-0862">Zinc</keyword>